<dbReference type="EMBL" id="BARS01036200">
    <property type="protein sequence ID" value="GAG26782.1"/>
    <property type="molecule type" value="Genomic_DNA"/>
</dbReference>
<dbReference type="AlphaFoldDB" id="X0WU96"/>
<evidence type="ECO:0000256" key="1">
    <source>
        <dbReference type="SAM" id="MobiDB-lite"/>
    </source>
</evidence>
<feature type="compositionally biased region" description="Basic and acidic residues" evidence="1">
    <location>
        <begin position="11"/>
        <end position="20"/>
    </location>
</feature>
<feature type="compositionally biased region" description="Basic residues" evidence="1">
    <location>
        <begin position="1"/>
        <end position="10"/>
    </location>
</feature>
<protein>
    <submittedName>
        <fullName evidence="2">Uncharacterized protein</fullName>
    </submittedName>
</protein>
<reference evidence="2" key="1">
    <citation type="journal article" date="2014" name="Front. Microbiol.">
        <title>High frequency of phylogenetically diverse reductive dehalogenase-homologous genes in deep subseafloor sedimentary metagenomes.</title>
        <authorList>
            <person name="Kawai M."/>
            <person name="Futagami T."/>
            <person name="Toyoda A."/>
            <person name="Takaki Y."/>
            <person name="Nishi S."/>
            <person name="Hori S."/>
            <person name="Arai W."/>
            <person name="Tsubouchi T."/>
            <person name="Morono Y."/>
            <person name="Uchiyama I."/>
            <person name="Ito T."/>
            <person name="Fujiyama A."/>
            <person name="Inagaki F."/>
            <person name="Takami H."/>
        </authorList>
    </citation>
    <scope>NUCLEOTIDE SEQUENCE</scope>
    <source>
        <strain evidence="2">Expedition CK06-06</strain>
    </source>
</reference>
<comment type="caution">
    <text evidence="2">The sequence shown here is derived from an EMBL/GenBank/DDBJ whole genome shotgun (WGS) entry which is preliminary data.</text>
</comment>
<proteinExistence type="predicted"/>
<organism evidence="2">
    <name type="scientific">marine sediment metagenome</name>
    <dbReference type="NCBI Taxonomy" id="412755"/>
    <lineage>
        <taxon>unclassified sequences</taxon>
        <taxon>metagenomes</taxon>
        <taxon>ecological metagenomes</taxon>
    </lineage>
</organism>
<sequence>MYISKKLRGGQKKEAEKKAEQSAYKPKVYITVYLNTSSKATKYYIVTFGMI</sequence>
<accession>X0WU96</accession>
<evidence type="ECO:0000313" key="2">
    <source>
        <dbReference type="EMBL" id="GAG26782.1"/>
    </source>
</evidence>
<name>X0WU96_9ZZZZ</name>
<gene>
    <name evidence="2" type="ORF">S01H1_55673</name>
</gene>
<feature type="region of interest" description="Disordered" evidence="1">
    <location>
        <begin position="1"/>
        <end position="22"/>
    </location>
</feature>